<organism evidence="1 2">
    <name type="scientific">Smallanthus sonchifolius</name>
    <dbReference type="NCBI Taxonomy" id="185202"/>
    <lineage>
        <taxon>Eukaryota</taxon>
        <taxon>Viridiplantae</taxon>
        <taxon>Streptophyta</taxon>
        <taxon>Embryophyta</taxon>
        <taxon>Tracheophyta</taxon>
        <taxon>Spermatophyta</taxon>
        <taxon>Magnoliopsida</taxon>
        <taxon>eudicotyledons</taxon>
        <taxon>Gunneridae</taxon>
        <taxon>Pentapetalae</taxon>
        <taxon>asterids</taxon>
        <taxon>campanulids</taxon>
        <taxon>Asterales</taxon>
        <taxon>Asteraceae</taxon>
        <taxon>Asteroideae</taxon>
        <taxon>Heliantheae alliance</taxon>
        <taxon>Millerieae</taxon>
        <taxon>Smallanthus</taxon>
    </lineage>
</organism>
<gene>
    <name evidence="1" type="ORF">L1987_59975</name>
</gene>
<evidence type="ECO:0000313" key="2">
    <source>
        <dbReference type="Proteomes" id="UP001056120"/>
    </source>
</evidence>
<reference evidence="1 2" key="2">
    <citation type="journal article" date="2022" name="Mol. Ecol. Resour.">
        <title>The genomes of chicory, endive, great burdock and yacon provide insights into Asteraceae paleo-polyploidization history and plant inulin production.</title>
        <authorList>
            <person name="Fan W."/>
            <person name="Wang S."/>
            <person name="Wang H."/>
            <person name="Wang A."/>
            <person name="Jiang F."/>
            <person name="Liu H."/>
            <person name="Zhao H."/>
            <person name="Xu D."/>
            <person name="Zhang Y."/>
        </authorList>
    </citation>
    <scope>NUCLEOTIDE SEQUENCE [LARGE SCALE GENOMIC DNA]</scope>
    <source>
        <strain evidence="2">cv. Yunnan</strain>
        <tissue evidence="1">Leaves</tissue>
    </source>
</reference>
<dbReference type="EMBL" id="CM042037">
    <property type="protein sequence ID" value="KAI3742295.1"/>
    <property type="molecule type" value="Genomic_DNA"/>
</dbReference>
<evidence type="ECO:0000313" key="1">
    <source>
        <dbReference type="EMBL" id="KAI3742295.1"/>
    </source>
</evidence>
<comment type="caution">
    <text evidence="1">The sequence shown here is derived from an EMBL/GenBank/DDBJ whole genome shotgun (WGS) entry which is preliminary data.</text>
</comment>
<sequence length="864" mass="94835">MNNKLQKSITLFHGPVHFLSSLYPPPTPFTGVLAGEPSTSGKQSSPLSGNHELKLALNVLQLDLTYSSWLTPDSTGLNIDMKVIEWVQSYDSQGMLGRERLSHFYSVVSLVIVLSPLVCSQIPLGSKISVEEKNHWVSPNGDFEIGFFNRLNEYGIGIRISSGLIPTEKQPIVWVAGGDLTVGDKSYFELTKTGELVLFDSTRGVTVWASKTTNSSVDSAGLQDDGNLVLLKQNKDIVWQSFDTPSDTLLPGQNLSRNQLLRAASRSSVSSLYSLRIGVVGDLELKWENDVVYWRSASFPSRSALRAVLASDGAFQLFDHMSSPIWSVFSDDHGEPDVKFRVLRLDVDGNLRLQSWSKNSTCWKLVWQAVENQCDVFATCGLTGICAFNESGFPVCKCPYSVSSLSSSSKCLLPYQQSCESGSSMIKLDHTSLYAIYPPNETIITQVSSTQCQNLCQEDHLCTAATFVNDGSATCKIKKTQYASGQSGLYIPSVSFVKICIDPIAVIPNLTKSKPESPSQNTPPKQNHLSVCVSCVIGVGGGTIIVFIVIHLGLMAFWIYRKRYSFKTPDYPPYTKDGPNPSGFLALSYTEVKDITNSLKQRIGSNTFKGILPENQPVLVKDYSNVKVDPRKFRCGILKLGSIHHRNLVRLEGYCCESGYRFLVYEYLKNGSLAKCLEDPVICKRLTWRKRLDLCLAVARAVSYLHMGCREFIGHGSLSCGNVVLDENLEAKVTEYGLTSFVGDAADGGGGSARDIMDFGYVVLAVLSGGPNGGCDWAYEKWAGGNAGEIVNEKIEGGVNGDELERVLRIMFWCLQSDERMRPTMGEIVNVLEGAIAVDPPPPPSSCRRKLAMEEYGSGSESDV</sequence>
<keyword evidence="2" id="KW-1185">Reference proteome</keyword>
<accession>A0ACB9D774</accession>
<reference evidence="2" key="1">
    <citation type="journal article" date="2022" name="Mol. Ecol. Resour.">
        <title>The genomes of chicory, endive, great burdock and yacon provide insights into Asteraceae palaeo-polyploidization history and plant inulin production.</title>
        <authorList>
            <person name="Fan W."/>
            <person name="Wang S."/>
            <person name="Wang H."/>
            <person name="Wang A."/>
            <person name="Jiang F."/>
            <person name="Liu H."/>
            <person name="Zhao H."/>
            <person name="Xu D."/>
            <person name="Zhang Y."/>
        </authorList>
    </citation>
    <scope>NUCLEOTIDE SEQUENCE [LARGE SCALE GENOMIC DNA]</scope>
    <source>
        <strain evidence="2">cv. Yunnan</strain>
    </source>
</reference>
<dbReference type="Proteomes" id="UP001056120">
    <property type="component" value="Linkage Group LG20"/>
</dbReference>
<protein>
    <submittedName>
        <fullName evidence="1">Uncharacterized protein</fullName>
    </submittedName>
</protein>
<name>A0ACB9D774_9ASTR</name>
<proteinExistence type="predicted"/>